<keyword evidence="4" id="KW-0479">Metal-binding</keyword>
<dbReference type="RefSeq" id="WP_207858167.1">
    <property type="nucleotide sequence ID" value="NZ_UPPP01000096.1"/>
</dbReference>
<reference evidence="8 9" key="1">
    <citation type="submission" date="2018-06" db="EMBL/GenBank/DDBJ databases">
        <authorList>
            <person name="Strepis N."/>
        </authorList>
    </citation>
    <scope>NUCLEOTIDE SEQUENCE [LARGE SCALE GENOMIC DNA]</scope>
    <source>
        <strain evidence="8">LUCI</strain>
    </source>
</reference>
<keyword evidence="5" id="KW-0408">Iron</keyword>
<sequence>MNKSGEKEIEILGMTESICPVCLKRILARRVRIEDQVYLDKICPEHGYFKTVIWRGQPSYESWAVAKVPSQPPVCATDVNRGCPFDCGLCPAHRQHTCCVLLEVTQRCNLSCPFCFAAAGNEEQEPDIAAIEEWYYMLLASGGPYNIQLSGGEPTLRDDLPEIIALGRSLGFPFFQLNTNGLRLADDPHYIKELKRAGLSCVFLQFDGTDDAIYQKLRGGALLERKEAAIRRCAEYQIGVILVPTLVPGVNTENIGGMIQFAVERMPAVRGIHFQPVSYFGRYPEAP</sequence>
<keyword evidence="9" id="KW-1185">Reference proteome</keyword>
<dbReference type="PANTHER" id="PTHR43306:SF1">
    <property type="entry name" value="7,8-DIHYDRO-6-HYDROXYMETHYLPTERIN DIMETHYLTRANSFERASE"/>
    <property type="match status" value="1"/>
</dbReference>
<comment type="cofactor">
    <cofactor evidence="1">
        <name>[4Fe-4S] cluster</name>
        <dbReference type="ChEBI" id="CHEBI:49883"/>
    </cofactor>
</comment>
<dbReference type="SUPFAM" id="SSF102114">
    <property type="entry name" value="Radical SAM enzymes"/>
    <property type="match status" value="1"/>
</dbReference>
<evidence type="ECO:0000256" key="5">
    <source>
        <dbReference type="ARBA" id="ARBA00023004"/>
    </source>
</evidence>
<evidence type="ECO:0000256" key="4">
    <source>
        <dbReference type="ARBA" id="ARBA00022723"/>
    </source>
</evidence>
<keyword evidence="2" id="KW-0004">4Fe-4S</keyword>
<dbReference type="InterPro" id="IPR000385">
    <property type="entry name" value="MoaA_NifB_PqqE_Fe-S-bd_CS"/>
</dbReference>
<evidence type="ECO:0000259" key="7">
    <source>
        <dbReference type="PROSITE" id="PS51918"/>
    </source>
</evidence>
<dbReference type="GO" id="GO:0051539">
    <property type="term" value="F:4 iron, 4 sulfur cluster binding"/>
    <property type="evidence" value="ECO:0007669"/>
    <property type="project" value="UniProtKB-KW"/>
</dbReference>
<dbReference type="GO" id="GO:0003824">
    <property type="term" value="F:catalytic activity"/>
    <property type="evidence" value="ECO:0007669"/>
    <property type="project" value="InterPro"/>
</dbReference>
<dbReference type="PANTHER" id="PTHR43306">
    <property type="entry name" value="7,8-DIHYDRO-6-HYDROXYMETHYLPTERIN DIMETHYLTRANSFERASE"/>
    <property type="match status" value="1"/>
</dbReference>
<evidence type="ECO:0000256" key="1">
    <source>
        <dbReference type="ARBA" id="ARBA00001966"/>
    </source>
</evidence>
<feature type="non-terminal residue" evidence="8">
    <location>
        <position position="287"/>
    </location>
</feature>
<keyword evidence="6" id="KW-0411">Iron-sulfur</keyword>
<evidence type="ECO:0000313" key="9">
    <source>
        <dbReference type="Proteomes" id="UP000277811"/>
    </source>
</evidence>
<dbReference type="SFLD" id="SFLDG01100">
    <property type="entry name" value="methyltransferase_(Class_D)"/>
    <property type="match status" value="1"/>
</dbReference>
<protein>
    <submittedName>
        <fullName evidence="8">Radical sam</fullName>
    </submittedName>
</protein>
<gene>
    <name evidence="8" type="ORF">LUCI_4076</name>
</gene>
<dbReference type="InterPro" id="IPR013785">
    <property type="entry name" value="Aldolase_TIM"/>
</dbReference>
<dbReference type="SFLD" id="SFLDG01067">
    <property type="entry name" value="SPASM/twitch_domain_containing"/>
    <property type="match status" value="1"/>
</dbReference>
<proteinExistence type="predicted"/>
<evidence type="ECO:0000256" key="6">
    <source>
        <dbReference type="ARBA" id="ARBA00023014"/>
    </source>
</evidence>
<accession>A0A498RCN0</accession>
<evidence type="ECO:0000256" key="2">
    <source>
        <dbReference type="ARBA" id="ARBA00022485"/>
    </source>
</evidence>
<dbReference type="Gene3D" id="3.20.20.70">
    <property type="entry name" value="Aldolase class I"/>
    <property type="match status" value="1"/>
</dbReference>
<dbReference type="CDD" id="cd01335">
    <property type="entry name" value="Radical_SAM"/>
    <property type="match status" value="1"/>
</dbReference>
<keyword evidence="3" id="KW-0949">S-adenosyl-L-methionine</keyword>
<evidence type="ECO:0000256" key="3">
    <source>
        <dbReference type="ARBA" id="ARBA00022691"/>
    </source>
</evidence>
<organism evidence="8 9">
    <name type="scientific">Lucifera butyrica</name>
    <dbReference type="NCBI Taxonomy" id="1351585"/>
    <lineage>
        <taxon>Bacteria</taxon>
        <taxon>Bacillati</taxon>
        <taxon>Bacillota</taxon>
        <taxon>Negativicutes</taxon>
        <taxon>Veillonellales</taxon>
        <taxon>Veillonellaceae</taxon>
        <taxon>Lucifera</taxon>
    </lineage>
</organism>
<dbReference type="Pfam" id="PF04055">
    <property type="entry name" value="Radical_SAM"/>
    <property type="match status" value="1"/>
</dbReference>
<dbReference type="AlphaFoldDB" id="A0A498RCN0"/>
<dbReference type="EMBL" id="UPPP01000096">
    <property type="protein sequence ID" value="VBB08795.1"/>
    <property type="molecule type" value="Genomic_DNA"/>
</dbReference>
<dbReference type="Pfam" id="PF23545">
    <property type="entry name" value="Zn_ribbon_HMPTM"/>
    <property type="match status" value="1"/>
</dbReference>
<dbReference type="GO" id="GO:0046872">
    <property type="term" value="F:metal ion binding"/>
    <property type="evidence" value="ECO:0007669"/>
    <property type="project" value="UniProtKB-KW"/>
</dbReference>
<dbReference type="InterPro" id="IPR034474">
    <property type="entry name" value="Methyltransferase_Class_D"/>
</dbReference>
<dbReference type="SFLD" id="SFLDS00029">
    <property type="entry name" value="Radical_SAM"/>
    <property type="match status" value="1"/>
</dbReference>
<dbReference type="InterPro" id="IPR007197">
    <property type="entry name" value="rSAM"/>
</dbReference>
<feature type="domain" description="Radical SAM core" evidence="7">
    <location>
        <begin position="92"/>
        <end position="287"/>
    </location>
</feature>
<dbReference type="PROSITE" id="PS51918">
    <property type="entry name" value="RADICAL_SAM"/>
    <property type="match status" value="1"/>
</dbReference>
<dbReference type="InterPro" id="IPR056488">
    <property type="entry name" value="Zn_ribbon_HMPTM"/>
</dbReference>
<evidence type="ECO:0000313" key="8">
    <source>
        <dbReference type="EMBL" id="VBB08795.1"/>
    </source>
</evidence>
<dbReference type="PROSITE" id="PS01305">
    <property type="entry name" value="MOAA_NIFB_PQQE"/>
    <property type="match status" value="1"/>
</dbReference>
<dbReference type="InterPro" id="IPR058240">
    <property type="entry name" value="rSAM_sf"/>
</dbReference>
<name>A0A498RCN0_9FIRM</name>
<dbReference type="Proteomes" id="UP000277811">
    <property type="component" value="Unassembled WGS sequence"/>
</dbReference>